<feature type="transmembrane region" description="Helical" evidence="1">
    <location>
        <begin position="74"/>
        <end position="92"/>
    </location>
</feature>
<dbReference type="Proteomes" id="UP000007954">
    <property type="component" value="Chromosome"/>
</dbReference>
<dbReference type="AlphaFoldDB" id="G0LK47"/>
<keyword evidence="1" id="KW-0472">Membrane</keyword>
<reference evidence="2 3" key="1">
    <citation type="journal article" date="2011" name="PLoS ONE">
        <title>Haloquadratum walsbyi: limited diversity in a global pond.</title>
        <authorList>
            <person name="Dyall-Smith M."/>
            <person name="Pfeiffer F."/>
            <person name="Klee K."/>
            <person name="Palm P."/>
            <person name="Gross K."/>
            <person name="Schuster S.C."/>
            <person name="Rampp M."/>
            <person name="Oesterhelt D."/>
        </authorList>
    </citation>
    <scope>NUCLEOTIDE SEQUENCE [LARGE SCALE GENOMIC DNA]</scope>
    <source>
        <strain evidence="3">DSM 16854 / JCM 12705 / C23</strain>
    </source>
</reference>
<dbReference type="EMBL" id="FR746099">
    <property type="protein sequence ID" value="CCC39473.1"/>
    <property type="molecule type" value="Genomic_DNA"/>
</dbReference>
<gene>
    <name evidence="2" type="ordered locus">Hqrw_1528</name>
</gene>
<name>G0LK47_HALWC</name>
<organism evidence="2 3">
    <name type="scientific">Haloquadratum walsbyi (strain DSM 16854 / JCM 12705 / C23)</name>
    <dbReference type="NCBI Taxonomy" id="768065"/>
    <lineage>
        <taxon>Archaea</taxon>
        <taxon>Methanobacteriati</taxon>
        <taxon>Methanobacteriota</taxon>
        <taxon>Stenosarchaea group</taxon>
        <taxon>Halobacteria</taxon>
        <taxon>Halobacteriales</taxon>
        <taxon>Haloferacaceae</taxon>
        <taxon>Haloquadratum</taxon>
    </lineage>
</organism>
<feature type="transmembrane region" description="Helical" evidence="1">
    <location>
        <begin position="7"/>
        <end position="25"/>
    </location>
</feature>
<proteinExistence type="predicted"/>
<evidence type="ECO:0000256" key="1">
    <source>
        <dbReference type="SAM" id="Phobius"/>
    </source>
</evidence>
<evidence type="ECO:0000313" key="2">
    <source>
        <dbReference type="EMBL" id="CCC39473.1"/>
    </source>
</evidence>
<dbReference type="HOGENOM" id="CLU_1922755_0_0_2"/>
<protein>
    <submittedName>
        <fullName evidence="2">Uncharacterized protein</fullName>
    </submittedName>
</protein>
<feature type="transmembrane region" description="Helical" evidence="1">
    <location>
        <begin position="98"/>
        <end position="125"/>
    </location>
</feature>
<feature type="transmembrane region" description="Helical" evidence="1">
    <location>
        <begin position="37"/>
        <end position="62"/>
    </location>
</feature>
<sequence>MDSKYRDGILAVIASGALIGAALILKTESGVNTELTATIFTIWPAMIGIFGMIAIELICLYNPNRTQAIWSRRSIQFSSVILVIIAGGFALVSDIQWIFTALVWGLTAYLILLIIVIVLGTNPLLGLVSSR</sequence>
<dbReference type="RefSeq" id="WP_014555321.1">
    <property type="nucleotide sequence ID" value="NC_017459.1"/>
</dbReference>
<evidence type="ECO:0000313" key="3">
    <source>
        <dbReference type="Proteomes" id="UP000007954"/>
    </source>
</evidence>
<dbReference type="GeneID" id="12446202"/>
<dbReference type="KEGG" id="hwc:Hqrw_1528"/>
<keyword evidence="1" id="KW-0812">Transmembrane</keyword>
<accession>G0LK47</accession>
<keyword evidence="1" id="KW-1133">Transmembrane helix</keyword>